<evidence type="ECO:0000256" key="2">
    <source>
        <dbReference type="SAM" id="SignalP"/>
    </source>
</evidence>
<dbReference type="AlphaFoldDB" id="A0A3S9MJK4"/>
<proteinExistence type="predicted"/>
<evidence type="ECO:0000313" key="4">
    <source>
        <dbReference type="Proteomes" id="UP000280298"/>
    </source>
</evidence>
<feature type="signal peptide" evidence="2">
    <location>
        <begin position="1"/>
        <end position="26"/>
    </location>
</feature>
<feature type="chain" id="PRO_5019150336" evidence="2">
    <location>
        <begin position="27"/>
        <end position="98"/>
    </location>
</feature>
<sequence length="98" mass="9594">MRIRTALAATALGTMVVLGGATTAIADADDQSTSGAAFGNESWQGPSFDKGQGGAAFGSESWAGPSFKDQSAGASGSEATQDDGKGQGFGDAGAAFQQ</sequence>
<reference evidence="3 4" key="1">
    <citation type="journal article" date="2019" name="Int. J. Syst. Evol. Microbiol.">
        <title>Streptomyces cyaneochromogenes sp. nov., a blue pigment-producing actinomycete from manganese-contaminated soil.</title>
        <authorList>
            <person name="Tang X."/>
            <person name="Zhao J."/>
            <person name="Li K."/>
            <person name="Chen Z."/>
            <person name="Sun Y."/>
            <person name="Gao J."/>
        </authorList>
    </citation>
    <scope>NUCLEOTIDE SEQUENCE [LARGE SCALE GENOMIC DNA]</scope>
    <source>
        <strain evidence="3 4">MK-45</strain>
    </source>
</reference>
<dbReference type="Proteomes" id="UP000280298">
    <property type="component" value="Chromosome"/>
</dbReference>
<organism evidence="3 4">
    <name type="scientific">Streptomyces cyaneochromogenes</name>
    <dbReference type="NCBI Taxonomy" id="2496836"/>
    <lineage>
        <taxon>Bacteria</taxon>
        <taxon>Bacillati</taxon>
        <taxon>Actinomycetota</taxon>
        <taxon>Actinomycetes</taxon>
        <taxon>Kitasatosporales</taxon>
        <taxon>Streptomycetaceae</taxon>
        <taxon>Streptomyces</taxon>
    </lineage>
</organism>
<protein>
    <submittedName>
        <fullName evidence="3">Uncharacterized protein</fullName>
    </submittedName>
</protein>
<gene>
    <name evidence="3" type="ORF">EJ357_42990</name>
</gene>
<dbReference type="EMBL" id="CP034539">
    <property type="protein sequence ID" value="AZQ39369.1"/>
    <property type="molecule type" value="Genomic_DNA"/>
</dbReference>
<feature type="region of interest" description="Disordered" evidence="1">
    <location>
        <begin position="31"/>
        <end position="98"/>
    </location>
</feature>
<accession>A0A3S9MJK4</accession>
<feature type="compositionally biased region" description="Polar residues" evidence="1">
    <location>
        <begin position="31"/>
        <end position="45"/>
    </location>
</feature>
<name>A0A3S9MJK4_9ACTN</name>
<keyword evidence="4" id="KW-1185">Reference proteome</keyword>
<dbReference type="RefSeq" id="WP_126397576.1">
    <property type="nucleotide sequence ID" value="NZ_CP034539.1"/>
</dbReference>
<feature type="compositionally biased region" description="Polar residues" evidence="1">
    <location>
        <begin position="68"/>
        <end position="79"/>
    </location>
</feature>
<evidence type="ECO:0000313" key="3">
    <source>
        <dbReference type="EMBL" id="AZQ39369.1"/>
    </source>
</evidence>
<dbReference type="KEGG" id="scya:EJ357_42990"/>
<keyword evidence="2" id="KW-0732">Signal</keyword>
<dbReference type="OrthoDB" id="9969531at2"/>
<evidence type="ECO:0000256" key="1">
    <source>
        <dbReference type="SAM" id="MobiDB-lite"/>
    </source>
</evidence>